<feature type="domain" description="Enoyl reductase (ER)" evidence="10">
    <location>
        <begin position="2"/>
        <end position="342"/>
    </location>
</feature>
<comment type="catalytic activity">
    <reaction evidence="8">
        <text>a primary alcohol + NAD(+) = an aldehyde + NADH + H(+)</text>
        <dbReference type="Rhea" id="RHEA:10736"/>
        <dbReference type="ChEBI" id="CHEBI:15378"/>
        <dbReference type="ChEBI" id="CHEBI:15734"/>
        <dbReference type="ChEBI" id="CHEBI:17478"/>
        <dbReference type="ChEBI" id="CHEBI:57540"/>
        <dbReference type="ChEBI" id="CHEBI:57945"/>
        <dbReference type="EC" id="1.1.1.1"/>
    </reaction>
</comment>
<dbReference type="SMART" id="SM00829">
    <property type="entry name" value="PKS_ER"/>
    <property type="match status" value="1"/>
</dbReference>
<dbReference type="GO" id="GO:0008270">
    <property type="term" value="F:zinc ion binding"/>
    <property type="evidence" value="ECO:0007669"/>
    <property type="project" value="InterPro"/>
</dbReference>
<keyword evidence="12" id="KW-1185">Reference proteome</keyword>
<evidence type="ECO:0000259" key="10">
    <source>
        <dbReference type="SMART" id="SM00829"/>
    </source>
</evidence>
<dbReference type="SUPFAM" id="SSF50129">
    <property type="entry name" value="GroES-like"/>
    <property type="match status" value="1"/>
</dbReference>
<protein>
    <recommendedName>
        <fullName evidence="3">alcohol dehydrogenase</fullName>
        <ecNumber evidence="3">1.1.1.1</ecNumber>
    </recommendedName>
</protein>
<evidence type="ECO:0000256" key="9">
    <source>
        <dbReference type="RuleBase" id="RU361277"/>
    </source>
</evidence>
<organism evidence="11 12">
    <name type="scientific">Kocuria soli</name>
    <dbReference type="NCBI Taxonomy" id="2485125"/>
    <lineage>
        <taxon>Bacteria</taxon>
        <taxon>Bacillati</taxon>
        <taxon>Actinomycetota</taxon>
        <taxon>Actinomycetes</taxon>
        <taxon>Micrococcales</taxon>
        <taxon>Micrococcaceae</taxon>
        <taxon>Kocuria</taxon>
    </lineage>
</organism>
<dbReference type="Proteomes" id="UP000270616">
    <property type="component" value="Unassembled WGS sequence"/>
</dbReference>
<comment type="catalytic activity">
    <reaction evidence="7">
        <text>a secondary alcohol + NAD(+) = a ketone + NADH + H(+)</text>
        <dbReference type="Rhea" id="RHEA:10740"/>
        <dbReference type="ChEBI" id="CHEBI:15378"/>
        <dbReference type="ChEBI" id="CHEBI:17087"/>
        <dbReference type="ChEBI" id="CHEBI:35681"/>
        <dbReference type="ChEBI" id="CHEBI:57540"/>
        <dbReference type="ChEBI" id="CHEBI:57945"/>
        <dbReference type="EC" id="1.1.1.1"/>
    </reaction>
</comment>
<accession>A0A3N3ZZ75</accession>
<reference evidence="11 12" key="1">
    <citation type="submission" date="2018-10" db="EMBL/GenBank/DDBJ databases">
        <title>Kocuria sp. M5W7-7, whole genome shotgun sequence.</title>
        <authorList>
            <person name="Tuo L."/>
        </authorList>
    </citation>
    <scope>NUCLEOTIDE SEQUENCE [LARGE SCALE GENOMIC DNA]</scope>
    <source>
        <strain evidence="11 12">M5W7-7</strain>
    </source>
</reference>
<dbReference type="PANTHER" id="PTHR42940">
    <property type="entry name" value="ALCOHOL DEHYDROGENASE 1-RELATED"/>
    <property type="match status" value="1"/>
</dbReference>
<comment type="cofactor">
    <cofactor evidence="1 9">
        <name>Zn(2+)</name>
        <dbReference type="ChEBI" id="CHEBI:29105"/>
    </cofactor>
</comment>
<dbReference type="OrthoDB" id="3567264at2"/>
<dbReference type="Pfam" id="PF00107">
    <property type="entry name" value="ADH_zinc_N"/>
    <property type="match status" value="1"/>
</dbReference>
<dbReference type="InterPro" id="IPR013149">
    <property type="entry name" value="ADH-like_C"/>
</dbReference>
<keyword evidence="4 9" id="KW-0479">Metal-binding</keyword>
<name>A0A3N3ZZ75_9MICC</name>
<evidence type="ECO:0000313" key="12">
    <source>
        <dbReference type="Proteomes" id="UP000270616"/>
    </source>
</evidence>
<sequence>MRALQYVEIGKPPQVVEIDKPTPAPGEVLLKVTAAGACHSDEFIMSLPEDQYIYGLPLTLGHEGVGIVEELGEGATGVKVGDAVAVYGPWGCGACKKCQEGHEQYCPHAAELGIAPPGLGSPGSMAEYMIVKSPRHLVPIGDLDPVAAVALTDAGLTPYHAIKSVMPRLSGASWVVTIGAGGLGHMAIQLLKVMTGASVITLDVNEEKLAFAREMGADHTALSDENAPEEIRKITGGAMADVVLDFVGIQPTVETAGKCVHTESEIVIVGVGNGALPVGIFTLPYETVVRAPYWGYRQELAEVVDLARRGKITVETETFPLDEGFKAYERMHEGSLRGRAVVVP</sequence>
<keyword evidence="6" id="KW-0560">Oxidoreductase</keyword>
<proteinExistence type="inferred from homology"/>
<dbReference type="SUPFAM" id="SSF51735">
    <property type="entry name" value="NAD(P)-binding Rossmann-fold domains"/>
    <property type="match status" value="1"/>
</dbReference>
<dbReference type="CDD" id="cd05284">
    <property type="entry name" value="arabinose_DH_like"/>
    <property type="match status" value="1"/>
</dbReference>
<dbReference type="RefSeq" id="WP_123824388.1">
    <property type="nucleotide sequence ID" value="NZ_RKMF01000003.1"/>
</dbReference>
<comment type="similarity">
    <text evidence="2 9">Belongs to the zinc-containing alcohol dehydrogenase family.</text>
</comment>
<evidence type="ECO:0000313" key="11">
    <source>
        <dbReference type="EMBL" id="ROZ64290.1"/>
    </source>
</evidence>
<evidence type="ECO:0000256" key="6">
    <source>
        <dbReference type="ARBA" id="ARBA00023002"/>
    </source>
</evidence>
<keyword evidence="5 9" id="KW-0862">Zinc</keyword>
<dbReference type="InterPro" id="IPR020843">
    <property type="entry name" value="ER"/>
</dbReference>
<evidence type="ECO:0000256" key="3">
    <source>
        <dbReference type="ARBA" id="ARBA00013190"/>
    </source>
</evidence>
<evidence type="ECO:0000256" key="1">
    <source>
        <dbReference type="ARBA" id="ARBA00001947"/>
    </source>
</evidence>
<dbReference type="InterPro" id="IPR002328">
    <property type="entry name" value="ADH_Zn_CS"/>
</dbReference>
<dbReference type="InterPro" id="IPR013154">
    <property type="entry name" value="ADH-like_N"/>
</dbReference>
<dbReference type="PROSITE" id="PS00059">
    <property type="entry name" value="ADH_ZINC"/>
    <property type="match status" value="1"/>
</dbReference>
<evidence type="ECO:0000256" key="7">
    <source>
        <dbReference type="ARBA" id="ARBA00049164"/>
    </source>
</evidence>
<dbReference type="EMBL" id="RKMF01000003">
    <property type="protein sequence ID" value="ROZ64290.1"/>
    <property type="molecule type" value="Genomic_DNA"/>
</dbReference>
<dbReference type="Gene3D" id="3.90.180.10">
    <property type="entry name" value="Medium-chain alcohol dehydrogenases, catalytic domain"/>
    <property type="match status" value="1"/>
</dbReference>
<evidence type="ECO:0000256" key="4">
    <source>
        <dbReference type="ARBA" id="ARBA00022723"/>
    </source>
</evidence>
<comment type="caution">
    <text evidence="11">The sequence shown here is derived from an EMBL/GenBank/DDBJ whole genome shotgun (WGS) entry which is preliminary data.</text>
</comment>
<dbReference type="PANTHER" id="PTHR42940:SF8">
    <property type="entry name" value="VACUOLAR PROTEIN SORTING-ASSOCIATED PROTEIN 11"/>
    <property type="match status" value="1"/>
</dbReference>
<dbReference type="GO" id="GO:0004022">
    <property type="term" value="F:alcohol dehydrogenase (NAD+) activity"/>
    <property type="evidence" value="ECO:0007669"/>
    <property type="project" value="UniProtKB-EC"/>
</dbReference>
<evidence type="ECO:0000256" key="5">
    <source>
        <dbReference type="ARBA" id="ARBA00022833"/>
    </source>
</evidence>
<dbReference type="EC" id="1.1.1.1" evidence="3"/>
<dbReference type="InterPro" id="IPR011032">
    <property type="entry name" value="GroES-like_sf"/>
</dbReference>
<dbReference type="Pfam" id="PF08240">
    <property type="entry name" value="ADH_N"/>
    <property type="match status" value="1"/>
</dbReference>
<dbReference type="Gene3D" id="3.40.50.720">
    <property type="entry name" value="NAD(P)-binding Rossmann-like Domain"/>
    <property type="match status" value="1"/>
</dbReference>
<gene>
    <name evidence="11" type="ORF">EDL96_03240</name>
</gene>
<evidence type="ECO:0000256" key="2">
    <source>
        <dbReference type="ARBA" id="ARBA00008072"/>
    </source>
</evidence>
<dbReference type="AlphaFoldDB" id="A0A3N3ZZ75"/>
<dbReference type="InterPro" id="IPR036291">
    <property type="entry name" value="NAD(P)-bd_dom_sf"/>
</dbReference>
<evidence type="ECO:0000256" key="8">
    <source>
        <dbReference type="ARBA" id="ARBA00049243"/>
    </source>
</evidence>